<reference evidence="6 8" key="1">
    <citation type="journal article" date="2019" name="Nat. Med.">
        <title>A library of human gut bacterial isolates paired with longitudinal multiomics data enables mechanistic microbiome research.</title>
        <authorList>
            <person name="Poyet M."/>
            <person name="Groussin M."/>
            <person name="Gibbons S.M."/>
            <person name="Avila-Pacheco J."/>
            <person name="Jiang X."/>
            <person name="Kearney S.M."/>
            <person name="Perrotta A.R."/>
            <person name="Berdy B."/>
            <person name="Zhao S."/>
            <person name="Lieberman T.D."/>
            <person name="Swanson P.K."/>
            <person name="Smith M."/>
            <person name="Roesemann S."/>
            <person name="Alexander J.E."/>
            <person name="Rich S.A."/>
            <person name="Livny J."/>
            <person name="Vlamakis H."/>
            <person name="Clish C."/>
            <person name="Bullock K."/>
            <person name="Deik A."/>
            <person name="Scott J."/>
            <person name="Pierce K.A."/>
            <person name="Xavier R.J."/>
            <person name="Alm E.J."/>
        </authorList>
    </citation>
    <scope>NUCLEOTIDE SEQUENCE [LARGE SCALE GENOMIC DNA]</scope>
    <source>
        <strain evidence="6 8">BIOML-A14</strain>
    </source>
</reference>
<evidence type="ECO:0000313" key="7">
    <source>
        <dbReference type="EMBL" id="MDC2744312.1"/>
    </source>
</evidence>
<dbReference type="GO" id="GO:0030261">
    <property type="term" value="P:chromosome condensation"/>
    <property type="evidence" value="ECO:0007669"/>
    <property type="project" value="UniProtKB-KW"/>
</dbReference>
<comment type="caution">
    <text evidence="6">The sequence shown here is derived from an EMBL/GenBank/DDBJ whole genome shotgun (WGS) entry which is preliminary data.</text>
</comment>
<reference evidence="7" key="2">
    <citation type="submission" date="2022-10" db="EMBL/GenBank/DDBJ databases">
        <title>Human gut microbiome strain richness.</title>
        <authorList>
            <person name="Chen-Liaw A."/>
        </authorList>
    </citation>
    <scope>NUCLEOTIDE SEQUENCE</scope>
    <source>
        <strain evidence="7">BSD2780120875st1_E1_BSD2780120875_150330</strain>
    </source>
</reference>
<dbReference type="PROSITE" id="PS00045">
    <property type="entry name" value="HISTONE_LIKE"/>
    <property type="match status" value="1"/>
</dbReference>
<dbReference type="RefSeq" id="WP_004310604.1">
    <property type="nucleotide sequence ID" value="NZ_CAXTIO010000015.1"/>
</dbReference>
<dbReference type="SUPFAM" id="SSF47729">
    <property type="entry name" value="IHF-like DNA-binding proteins"/>
    <property type="match status" value="1"/>
</dbReference>
<feature type="compositionally biased region" description="Basic residues" evidence="5">
    <location>
        <begin position="75"/>
        <end position="88"/>
    </location>
</feature>
<dbReference type="PRINTS" id="PR01727">
    <property type="entry name" value="DNABINDINGHU"/>
</dbReference>
<dbReference type="AlphaFoldDB" id="A0A139L3W1"/>
<gene>
    <name evidence="6" type="ORF">F3B98_11410</name>
    <name evidence="7" type="ORF">PO382_19015</name>
</gene>
<dbReference type="InterPro" id="IPR010992">
    <property type="entry name" value="IHF-like_DNA-bd_dom_sf"/>
</dbReference>
<evidence type="ECO:0000313" key="8">
    <source>
        <dbReference type="Proteomes" id="UP000435985"/>
    </source>
</evidence>
<feature type="region of interest" description="Disordered" evidence="5">
    <location>
        <begin position="58"/>
        <end position="88"/>
    </location>
</feature>
<organism evidence="6 8">
    <name type="scientific">Bacteroides ovatus</name>
    <dbReference type="NCBI Taxonomy" id="28116"/>
    <lineage>
        <taxon>Bacteria</taxon>
        <taxon>Pseudomonadati</taxon>
        <taxon>Bacteroidota</taxon>
        <taxon>Bacteroidia</taxon>
        <taxon>Bacteroidales</taxon>
        <taxon>Bacteroidaceae</taxon>
        <taxon>Bacteroides</taxon>
    </lineage>
</organism>
<dbReference type="CDD" id="cd13831">
    <property type="entry name" value="HU"/>
    <property type="match status" value="1"/>
</dbReference>
<evidence type="ECO:0000256" key="2">
    <source>
        <dbReference type="ARBA" id="ARBA00023067"/>
    </source>
</evidence>
<dbReference type="PANTHER" id="PTHR33175">
    <property type="entry name" value="DNA-BINDING PROTEIN HU"/>
    <property type="match status" value="1"/>
</dbReference>
<protein>
    <submittedName>
        <fullName evidence="6">HU family DNA-binding protein</fullName>
    </submittedName>
</protein>
<comment type="similarity">
    <text evidence="1 4">Belongs to the bacterial histone-like protein family.</text>
</comment>
<dbReference type="SMART" id="SM00411">
    <property type="entry name" value="BHL"/>
    <property type="match status" value="1"/>
</dbReference>
<dbReference type="InterPro" id="IPR020816">
    <property type="entry name" value="Histone-like_DNA-bd_CS"/>
</dbReference>
<accession>A0A139L3W1</accession>
<dbReference type="STRING" id="28116.Bovatus_02608"/>
<dbReference type="Proteomes" id="UP000435985">
    <property type="component" value="Unassembled WGS sequence"/>
</dbReference>
<dbReference type="PANTHER" id="PTHR33175:SF3">
    <property type="entry name" value="DNA-BINDING PROTEIN HU-BETA"/>
    <property type="match status" value="1"/>
</dbReference>
<evidence type="ECO:0000313" key="6">
    <source>
        <dbReference type="EMBL" id="KAA4664129.1"/>
    </source>
</evidence>
<dbReference type="EMBL" id="VWFO01000012">
    <property type="protein sequence ID" value="KAA4664129.1"/>
    <property type="molecule type" value="Genomic_DNA"/>
</dbReference>
<dbReference type="Pfam" id="PF00216">
    <property type="entry name" value="Bac_DNA_binding"/>
    <property type="match status" value="1"/>
</dbReference>
<sequence>MNKSELIKEVALKRKLSFNEATNAVDAIMEAIAETMHKGEGVTLVGFGSFVIQGRKARNGHNPATGGSMLIPAKRQVKFRPGSKMKLE</sequence>
<dbReference type="InterPro" id="IPR000119">
    <property type="entry name" value="Hist_DNA-bd"/>
</dbReference>
<evidence type="ECO:0000256" key="1">
    <source>
        <dbReference type="ARBA" id="ARBA00010529"/>
    </source>
</evidence>
<dbReference type="GO" id="GO:0005829">
    <property type="term" value="C:cytosol"/>
    <property type="evidence" value="ECO:0007669"/>
    <property type="project" value="TreeGrafter"/>
</dbReference>
<evidence type="ECO:0000256" key="3">
    <source>
        <dbReference type="ARBA" id="ARBA00023125"/>
    </source>
</evidence>
<dbReference type="EMBL" id="JAQNZF010000029">
    <property type="protein sequence ID" value="MDC2744312.1"/>
    <property type="molecule type" value="Genomic_DNA"/>
</dbReference>
<keyword evidence="2" id="KW-0226">DNA condensation</keyword>
<evidence type="ECO:0000256" key="4">
    <source>
        <dbReference type="RuleBase" id="RU003939"/>
    </source>
</evidence>
<evidence type="ECO:0000256" key="5">
    <source>
        <dbReference type="SAM" id="MobiDB-lite"/>
    </source>
</evidence>
<keyword evidence="3 6" id="KW-0238">DNA-binding</keyword>
<dbReference type="GO" id="GO:0030527">
    <property type="term" value="F:structural constituent of chromatin"/>
    <property type="evidence" value="ECO:0007669"/>
    <property type="project" value="InterPro"/>
</dbReference>
<dbReference type="Proteomes" id="UP001219389">
    <property type="component" value="Unassembled WGS sequence"/>
</dbReference>
<dbReference type="Gene3D" id="4.10.520.10">
    <property type="entry name" value="IHF-like DNA-binding proteins"/>
    <property type="match status" value="1"/>
</dbReference>
<name>A0A139L3W1_BACOV</name>
<dbReference type="GO" id="GO:0003677">
    <property type="term" value="F:DNA binding"/>
    <property type="evidence" value="ECO:0007669"/>
    <property type="project" value="UniProtKB-KW"/>
</dbReference>
<proteinExistence type="inferred from homology"/>